<dbReference type="AlphaFoldDB" id="A0A9D3YW47"/>
<comment type="subcellular location">
    <subcellularLocation>
        <location evidence="1">Secreted</location>
    </subcellularLocation>
</comment>
<dbReference type="EMBL" id="JAIWYP010000014">
    <property type="protein sequence ID" value="KAH3708458.1"/>
    <property type="molecule type" value="Genomic_DNA"/>
</dbReference>
<evidence type="ECO:0000313" key="7">
    <source>
        <dbReference type="Proteomes" id="UP000828390"/>
    </source>
</evidence>
<organism evidence="6 7">
    <name type="scientific">Dreissena polymorpha</name>
    <name type="common">Zebra mussel</name>
    <name type="synonym">Mytilus polymorpha</name>
    <dbReference type="NCBI Taxonomy" id="45954"/>
    <lineage>
        <taxon>Eukaryota</taxon>
        <taxon>Metazoa</taxon>
        <taxon>Spiralia</taxon>
        <taxon>Lophotrochozoa</taxon>
        <taxon>Mollusca</taxon>
        <taxon>Bivalvia</taxon>
        <taxon>Autobranchia</taxon>
        <taxon>Heteroconchia</taxon>
        <taxon>Euheterodonta</taxon>
        <taxon>Imparidentia</taxon>
        <taxon>Neoheterodontei</taxon>
        <taxon>Myida</taxon>
        <taxon>Dreissenoidea</taxon>
        <taxon>Dreissenidae</taxon>
        <taxon>Dreissena</taxon>
    </lineage>
</organism>
<comment type="caution">
    <text evidence="6">The sequence shown here is derived from an EMBL/GenBank/DDBJ whole genome shotgun (WGS) entry which is preliminary data.</text>
</comment>
<evidence type="ECO:0000313" key="6">
    <source>
        <dbReference type="EMBL" id="KAH3708458.1"/>
    </source>
</evidence>
<dbReference type="GO" id="GO:0034116">
    <property type="term" value="P:positive regulation of heterotypic cell-cell adhesion"/>
    <property type="evidence" value="ECO:0007669"/>
    <property type="project" value="TreeGrafter"/>
</dbReference>
<reference evidence="6" key="2">
    <citation type="submission" date="2020-11" db="EMBL/GenBank/DDBJ databases">
        <authorList>
            <person name="McCartney M.A."/>
            <person name="Auch B."/>
            <person name="Kono T."/>
            <person name="Mallez S."/>
            <person name="Becker A."/>
            <person name="Gohl D.M."/>
            <person name="Silverstein K.A.T."/>
            <person name="Koren S."/>
            <person name="Bechman K.B."/>
            <person name="Herman A."/>
            <person name="Abrahante J.E."/>
            <person name="Garbe J."/>
        </authorList>
    </citation>
    <scope>NUCLEOTIDE SEQUENCE</scope>
    <source>
        <strain evidence="6">Duluth1</strain>
        <tissue evidence="6">Whole animal</tissue>
    </source>
</reference>
<proteinExistence type="predicted"/>
<keyword evidence="2" id="KW-0964">Secreted</keyword>
<dbReference type="InterPro" id="IPR014716">
    <property type="entry name" value="Fibrinogen_a/b/g_C_1"/>
</dbReference>
<reference evidence="6" key="1">
    <citation type="journal article" date="2019" name="bioRxiv">
        <title>The Genome of the Zebra Mussel, Dreissena polymorpha: A Resource for Invasive Species Research.</title>
        <authorList>
            <person name="McCartney M.A."/>
            <person name="Auch B."/>
            <person name="Kono T."/>
            <person name="Mallez S."/>
            <person name="Zhang Y."/>
            <person name="Obille A."/>
            <person name="Becker A."/>
            <person name="Abrahante J.E."/>
            <person name="Garbe J."/>
            <person name="Badalamenti J.P."/>
            <person name="Herman A."/>
            <person name="Mangelson H."/>
            <person name="Liachko I."/>
            <person name="Sullivan S."/>
            <person name="Sone E.D."/>
            <person name="Koren S."/>
            <person name="Silverstein K.A.T."/>
            <person name="Beckman K.B."/>
            <person name="Gohl D.M."/>
        </authorList>
    </citation>
    <scope>NUCLEOTIDE SEQUENCE</scope>
    <source>
        <strain evidence="6">Duluth1</strain>
        <tissue evidence="6">Whole animal</tissue>
    </source>
</reference>
<evidence type="ECO:0000259" key="5">
    <source>
        <dbReference type="PROSITE" id="PS51406"/>
    </source>
</evidence>
<name>A0A9D3YW47_DREPO</name>
<evidence type="ECO:0000256" key="1">
    <source>
        <dbReference type="ARBA" id="ARBA00004613"/>
    </source>
</evidence>
<keyword evidence="3" id="KW-1015">Disulfide bond</keyword>
<dbReference type="InterPro" id="IPR002181">
    <property type="entry name" value="Fibrinogen_a/b/g_C_dom"/>
</dbReference>
<evidence type="ECO:0000256" key="2">
    <source>
        <dbReference type="ARBA" id="ARBA00022525"/>
    </source>
</evidence>
<dbReference type="GO" id="GO:0005577">
    <property type="term" value="C:fibrinogen complex"/>
    <property type="evidence" value="ECO:0007669"/>
    <property type="project" value="TreeGrafter"/>
</dbReference>
<feature type="domain" description="Fibrinogen C-terminal" evidence="5">
    <location>
        <begin position="20"/>
        <end position="151"/>
    </location>
</feature>
<dbReference type="SUPFAM" id="SSF56496">
    <property type="entry name" value="Fibrinogen C-terminal domain-like"/>
    <property type="match status" value="1"/>
</dbReference>
<keyword evidence="7" id="KW-1185">Reference proteome</keyword>
<sequence length="151" mass="17749">MIQNEDLRAALRNLRKYLKEERDFRMEDISALSTRLTGSTGQLVRLDEEQVSKTQQASCDYGAIRRNDGSVDFNRTWADYKAGIGDLIVEFWLGNEYIYQLTKDKPRQLRIDMEMFNGRKRYALYSEFKISSESENYKLHLSGYTGDGMFW</sequence>
<evidence type="ECO:0000256" key="4">
    <source>
        <dbReference type="ARBA" id="ARBA00023180"/>
    </source>
</evidence>
<dbReference type="Proteomes" id="UP000828390">
    <property type="component" value="Unassembled WGS sequence"/>
</dbReference>
<dbReference type="InterPro" id="IPR037579">
    <property type="entry name" value="FIB_ANG-like"/>
</dbReference>
<dbReference type="Gene3D" id="3.90.215.10">
    <property type="entry name" value="Gamma Fibrinogen, chain A, domain 1"/>
    <property type="match status" value="1"/>
</dbReference>
<keyword evidence="4" id="KW-0325">Glycoprotein</keyword>
<dbReference type="GO" id="GO:0005201">
    <property type="term" value="F:extracellular matrix structural constituent"/>
    <property type="evidence" value="ECO:0007669"/>
    <property type="project" value="TreeGrafter"/>
</dbReference>
<evidence type="ECO:0000256" key="3">
    <source>
        <dbReference type="ARBA" id="ARBA00023157"/>
    </source>
</evidence>
<dbReference type="PANTHER" id="PTHR47221:SF5">
    <property type="entry name" value="FIBRINOGEN C-TERMINAL DOMAIN-CONTAINING PROTEIN"/>
    <property type="match status" value="1"/>
</dbReference>
<dbReference type="PANTHER" id="PTHR47221">
    <property type="entry name" value="FIBRINOGEN ALPHA CHAIN"/>
    <property type="match status" value="1"/>
</dbReference>
<gene>
    <name evidence="6" type="ORF">DPMN_067909</name>
</gene>
<dbReference type="GO" id="GO:0030674">
    <property type="term" value="F:protein-macromolecule adaptor activity"/>
    <property type="evidence" value="ECO:0007669"/>
    <property type="project" value="TreeGrafter"/>
</dbReference>
<protein>
    <recommendedName>
        <fullName evidence="5">Fibrinogen C-terminal domain-containing protein</fullName>
    </recommendedName>
</protein>
<dbReference type="PROSITE" id="PS51406">
    <property type="entry name" value="FIBRINOGEN_C_2"/>
    <property type="match status" value="1"/>
</dbReference>
<dbReference type="InterPro" id="IPR036056">
    <property type="entry name" value="Fibrinogen-like_C"/>
</dbReference>
<dbReference type="Pfam" id="PF00147">
    <property type="entry name" value="Fibrinogen_C"/>
    <property type="match status" value="1"/>
</dbReference>
<accession>A0A9D3YW47</accession>
<dbReference type="SMART" id="SM00186">
    <property type="entry name" value="FBG"/>
    <property type="match status" value="1"/>
</dbReference>